<dbReference type="RefSeq" id="WP_011125883.1">
    <property type="nucleotide sequence ID" value="NC_005042.1"/>
</dbReference>
<organism evidence="5 6">
    <name type="scientific">Prochlorococcus marinus (strain SARG / CCMP1375 / SS120)</name>
    <dbReference type="NCBI Taxonomy" id="167539"/>
    <lineage>
        <taxon>Bacteria</taxon>
        <taxon>Bacillati</taxon>
        <taxon>Cyanobacteriota</taxon>
        <taxon>Cyanophyceae</taxon>
        <taxon>Synechococcales</taxon>
        <taxon>Prochlorococcaceae</taxon>
        <taxon>Prochlorococcus</taxon>
    </lineage>
</organism>
<dbReference type="AlphaFoldDB" id="Q7V9U0"/>
<dbReference type="PATRIC" id="fig|167539.5.peg.1829"/>
<feature type="domain" description="Histidine kinase" evidence="4">
    <location>
        <begin position="240"/>
        <end position="457"/>
    </location>
</feature>
<dbReference type="GO" id="GO:0000155">
    <property type="term" value="F:phosphorelay sensor kinase activity"/>
    <property type="evidence" value="ECO:0007669"/>
    <property type="project" value="InterPro"/>
</dbReference>
<dbReference type="SUPFAM" id="SSF47384">
    <property type="entry name" value="Homodimeric domain of signal transducing histidine kinase"/>
    <property type="match status" value="1"/>
</dbReference>
<dbReference type="InterPro" id="IPR005467">
    <property type="entry name" value="His_kinase_dom"/>
</dbReference>
<evidence type="ECO:0000256" key="1">
    <source>
        <dbReference type="ARBA" id="ARBA00000085"/>
    </source>
</evidence>
<dbReference type="PROSITE" id="PS50109">
    <property type="entry name" value="HIS_KIN"/>
    <property type="match status" value="1"/>
</dbReference>
<dbReference type="InterPro" id="IPR036890">
    <property type="entry name" value="HATPase_C_sf"/>
</dbReference>
<dbReference type="OrthoDB" id="537027at2"/>
<keyword evidence="6" id="KW-1185">Reference proteome</keyword>
<dbReference type="KEGG" id="pma:Pro_1734"/>
<comment type="catalytic activity">
    <reaction evidence="1">
        <text>ATP + protein L-histidine = ADP + protein N-phospho-L-histidine.</text>
        <dbReference type="EC" id="2.7.13.3"/>
    </reaction>
</comment>
<keyword evidence="3 5" id="KW-0418">Kinase</keyword>
<evidence type="ECO:0000256" key="3">
    <source>
        <dbReference type="ARBA" id="ARBA00022777"/>
    </source>
</evidence>
<dbReference type="Gene3D" id="3.30.565.10">
    <property type="entry name" value="Histidine kinase-like ATPase, C-terminal domain"/>
    <property type="match status" value="1"/>
</dbReference>
<dbReference type="STRING" id="167539.Pro_1734"/>
<dbReference type="eggNOG" id="COG2205">
    <property type="taxonomic scope" value="Bacteria"/>
</dbReference>
<evidence type="ECO:0000313" key="5">
    <source>
        <dbReference type="EMBL" id="AAQ00778.1"/>
    </source>
</evidence>
<dbReference type="InterPro" id="IPR003661">
    <property type="entry name" value="HisK_dim/P_dom"/>
</dbReference>
<accession>Q7V9U0</accession>
<dbReference type="InterPro" id="IPR036097">
    <property type="entry name" value="HisK_dim/P_sf"/>
</dbReference>
<gene>
    <name evidence="5" type="ordered locus">Pro_1734</name>
</gene>
<proteinExistence type="predicted"/>
<dbReference type="EMBL" id="AE017126">
    <property type="protein sequence ID" value="AAQ00778.1"/>
    <property type="molecule type" value="Genomic_DNA"/>
</dbReference>
<dbReference type="EnsemblBacteria" id="AAQ00778">
    <property type="protein sequence ID" value="AAQ00778"/>
    <property type="gene ID" value="Pro_1734"/>
</dbReference>
<keyword evidence="3 5" id="KW-0808">Transferase</keyword>
<sequence>MVNTASISSIQQRMALGAPTGSVDEQIVRRLWWAALDILQEQILLPMNLEKGLWLASPLPALYESKLLARLQGWVWAPEELSMLSSPYAGLLPASTRSIHQGNVSGSKHFRRLPLRKNDGQDPLLIILTPEVQIALALQGEPGKRNLIMRSDPETLTDVLNILDQRLNLEAPEQAKEIRDSLADLGQLTSNEDVAKVFWPLIASRLAGIAPSLNIQTYQNSEQLDQHESQPPGEISLLEALTHEIRTPLATIRTLIRSILRREDLAPTVVSRLKEIDAECTEQIDRFGLIFNAVELERNQTQKSDLAKTDLGNILEILFPVWEQQLNRRGIKLQLDITPDLPEVLSDPERLELMLGGLIDRNTRGIQNGGILLLELRPAGQRLKLKITSNFSYTKQRNESTFDQNSDLGTVLSWNPNTGSLQLTQAATQRLLASLGGRLIRRRDRGITIFFPTAEIK</sequence>
<dbReference type="HOGENOM" id="CLU_040649_0_0_3"/>
<reference evidence="5 6" key="1">
    <citation type="journal article" date="2003" name="Proc. Natl. Acad. Sci. U.S.A.">
        <title>Genome sequence of the cyanobacterium Prochlorococcus marinus SS120, a nearly minimal oxyphototrophic genome.</title>
        <authorList>
            <person name="Dufresne A."/>
            <person name="Salanoubat M."/>
            <person name="Partensky F."/>
            <person name="Artiguenave F."/>
            <person name="Axmann I.M."/>
            <person name="Barbe V."/>
            <person name="Duprat S."/>
            <person name="Galperin M.Y."/>
            <person name="Koonin E.V."/>
            <person name="Le Gall F."/>
            <person name="Makarova K.S."/>
            <person name="Ostrowski M."/>
            <person name="Oztas S."/>
            <person name="Robert C."/>
            <person name="Rogozin I.B."/>
            <person name="Scanlan D.J."/>
            <person name="Tandeau de Marsac N."/>
            <person name="Weissenbach J."/>
            <person name="Wincker P."/>
            <person name="Wolf Y.I."/>
            <person name="Hess W.R."/>
        </authorList>
    </citation>
    <scope>NUCLEOTIDE SEQUENCE [LARGE SCALE GENOMIC DNA]</scope>
    <source>
        <strain evidence="6">SARG / CCMP1375 / SS120</strain>
    </source>
</reference>
<protein>
    <recommendedName>
        <fullName evidence="2">histidine kinase</fullName>
        <ecNumber evidence="2">2.7.13.3</ecNumber>
    </recommendedName>
</protein>
<dbReference type="Gene3D" id="1.10.287.130">
    <property type="match status" value="1"/>
</dbReference>
<dbReference type="Proteomes" id="UP000001420">
    <property type="component" value="Chromosome"/>
</dbReference>
<evidence type="ECO:0000313" key="6">
    <source>
        <dbReference type="Proteomes" id="UP000001420"/>
    </source>
</evidence>
<dbReference type="CDD" id="cd00082">
    <property type="entry name" value="HisKA"/>
    <property type="match status" value="1"/>
</dbReference>
<name>Q7V9U0_PROMA</name>
<evidence type="ECO:0000259" key="4">
    <source>
        <dbReference type="PROSITE" id="PS50109"/>
    </source>
</evidence>
<evidence type="ECO:0000256" key="2">
    <source>
        <dbReference type="ARBA" id="ARBA00012438"/>
    </source>
</evidence>
<dbReference type="EC" id="2.7.13.3" evidence="2"/>